<comment type="caution">
    <text evidence="1">The sequence shown here is derived from an EMBL/GenBank/DDBJ whole genome shotgun (WGS) entry which is preliminary data.</text>
</comment>
<accession>X1M1J0</accession>
<dbReference type="GO" id="GO:0016491">
    <property type="term" value="F:oxidoreductase activity"/>
    <property type="evidence" value="ECO:0007669"/>
    <property type="project" value="InterPro"/>
</dbReference>
<proteinExistence type="predicted"/>
<dbReference type="Gene3D" id="3.30.365.10">
    <property type="entry name" value="Aldehyde oxidase/xanthine dehydrogenase, molybdopterin binding domain"/>
    <property type="match status" value="1"/>
</dbReference>
<name>X1M1J0_9ZZZZ</name>
<dbReference type="AlphaFoldDB" id="X1M1J0"/>
<evidence type="ECO:0000313" key="1">
    <source>
        <dbReference type="EMBL" id="GAI08515.1"/>
    </source>
</evidence>
<sequence>MDYEELPAIFSPLEGIKPDAPIIHEDLGSYKHASIILPQGGTNISNHYKIRKGDAEKGFKEADFVFENDFYVP</sequence>
<reference evidence="1" key="1">
    <citation type="journal article" date="2014" name="Front. Microbiol.">
        <title>High frequency of phylogenetically diverse reductive dehalogenase-homologous genes in deep subseafloor sedimentary metagenomes.</title>
        <authorList>
            <person name="Kawai M."/>
            <person name="Futagami T."/>
            <person name="Toyoda A."/>
            <person name="Takaki Y."/>
            <person name="Nishi S."/>
            <person name="Hori S."/>
            <person name="Arai W."/>
            <person name="Tsubouchi T."/>
            <person name="Morono Y."/>
            <person name="Uchiyama I."/>
            <person name="Ito T."/>
            <person name="Fujiyama A."/>
            <person name="Inagaki F."/>
            <person name="Takami H."/>
        </authorList>
    </citation>
    <scope>NUCLEOTIDE SEQUENCE</scope>
    <source>
        <strain evidence="1">Expedition CK06-06</strain>
    </source>
</reference>
<organism evidence="1">
    <name type="scientific">marine sediment metagenome</name>
    <dbReference type="NCBI Taxonomy" id="412755"/>
    <lineage>
        <taxon>unclassified sequences</taxon>
        <taxon>metagenomes</taxon>
        <taxon>ecological metagenomes</taxon>
    </lineage>
</organism>
<gene>
    <name evidence="1" type="ORF">S06H3_23560</name>
</gene>
<dbReference type="EMBL" id="BARV01012835">
    <property type="protein sequence ID" value="GAI08515.1"/>
    <property type="molecule type" value="Genomic_DNA"/>
</dbReference>
<feature type="non-terminal residue" evidence="1">
    <location>
        <position position="73"/>
    </location>
</feature>
<dbReference type="SUPFAM" id="SSF56003">
    <property type="entry name" value="Molybdenum cofactor-binding domain"/>
    <property type="match status" value="1"/>
</dbReference>
<protein>
    <submittedName>
        <fullName evidence="1">Uncharacterized protein</fullName>
    </submittedName>
</protein>
<dbReference type="InterPro" id="IPR037165">
    <property type="entry name" value="AldOxase/xan_DH_Mopterin-bd_sf"/>
</dbReference>